<dbReference type="OrthoDB" id="9782155at2"/>
<dbReference type="NCBIfam" id="TIGR02823">
    <property type="entry name" value="oxido_YhdH"/>
    <property type="match status" value="1"/>
</dbReference>
<dbReference type="InterPro" id="IPR011032">
    <property type="entry name" value="GroES-like_sf"/>
</dbReference>
<dbReference type="Pfam" id="PF00107">
    <property type="entry name" value="ADH_zinc_N"/>
    <property type="match status" value="1"/>
</dbReference>
<dbReference type="SMART" id="SM00829">
    <property type="entry name" value="PKS_ER"/>
    <property type="match status" value="1"/>
</dbReference>
<dbReference type="InterPro" id="IPR014188">
    <property type="entry name" value="Acrylyl-CoA_reductase_AcuI"/>
</dbReference>
<dbReference type="EMBL" id="FMUX01000014">
    <property type="protein sequence ID" value="SCY64279.1"/>
    <property type="molecule type" value="Genomic_DNA"/>
</dbReference>
<dbReference type="SUPFAM" id="SSF50129">
    <property type="entry name" value="GroES-like"/>
    <property type="match status" value="1"/>
</dbReference>
<evidence type="ECO:0000313" key="3">
    <source>
        <dbReference type="Proteomes" id="UP000198870"/>
    </source>
</evidence>
<dbReference type="PANTHER" id="PTHR43677:SF1">
    <property type="entry name" value="ACRYLYL-COA REDUCTASE ACUI-RELATED"/>
    <property type="match status" value="1"/>
</dbReference>
<dbReference type="InterPro" id="IPR013154">
    <property type="entry name" value="ADH-like_N"/>
</dbReference>
<name>A0A1G5HLE7_9BACT</name>
<dbReference type="Pfam" id="PF08240">
    <property type="entry name" value="ADH_N"/>
    <property type="match status" value="1"/>
</dbReference>
<dbReference type="InterPro" id="IPR036291">
    <property type="entry name" value="NAD(P)-bd_dom_sf"/>
</dbReference>
<dbReference type="RefSeq" id="WP_092212604.1">
    <property type="nucleotide sequence ID" value="NZ_FMUX01000014.1"/>
</dbReference>
<dbReference type="Gene3D" id="3.40.50.720">
    <property type="entry name" value="NAD(P)-binding Rossmann-like Domain"/>
    <property type="match status" value="1"/>
</dbReference>
<dbReference type="InterPro" id="IPR013149">
    <property type="entry name" value="ADH-like_C"/>
</dbReference>
<dbReference type="AlphaFoldDB" id="A0A1G5HLE7"/>
<dbReference type="GO" id="GO:0043957">
    <property type="term" value="F:acryloyl-CoA reductase (NADPH) activity"/>
    <property type="evidence" value="ECO:0007669"/>
    <property type="project" value="TreeGrafter"/>
</dbReference>
<dbReference type="InterPro" id="IPR051397">
    <property type="entry name" value="Zn-ADH-like_protein"/>
</dbReference>
<gene>
    <name evidence="2" type="ORF">SAMN05216233_114118</name>
</gene>
<evidence type="ECO:0000313" key="2">
    <source>
        <dbReference type="EMBL" id="SCY64279.1"/>
    </source>
</evidence>
<dbReference type="InterPro" id="IPR020843">
    <property type="entry name" value="ER"/>
</dbReference>
<reference evidence="2 3" key="1">
    <citation type="submission" date="2016-10" db="EMBL/GenBank/DDBJ databases">
        <authorList>
            <person name="de Groot N.N."/>
        </authorList>
    </citation>
    <scope>NUCLEOTIDE SEQUENCE [LARGE SCALE GENOMIC DNA]</scope>
    <source>
        <strain evidence="2 3">AA1</strain>
    </source>
</reference>
<dbReference type="CDD" id="cd05280">
    <property type="entry name" value="MDR_yhdh_yhfp"/>
    <property type="match status" value="1"/>
</dbReference>
<evidence type="ECO:0000259" key="1">
    <source>
        <dbReference type="SMART" id="SM00829"/>
    </source>
</evidence>
<dbReference type="Proteomes" id="UP000198870">
    <property type="component" value="Unassembled WGS sequence"/>
</dbReference>
<keyword evidence="3" id="KW-1185">Reference proteome</keyword>
<sequence length="337" mass="35763">MEHASWENVTYHAMVVSEEEGTFVRRIETLSVKELPPGDVLIRVGFSSLNWKDCLSAMGNPGVTRHYPHTPGIDAAGIVAECTSEGFHKGDKVIVTGYDLGMNTAGGFAEYIRVPEAWVVKLPAGLTRKEAMMLGTAGFTAGLSIKRLLDHGVTPEMGTVLVTGASGGVGSLAVGILKKLGFVVAAVGGREEKAVYLSSIGVDQVVPLDQAVDTSGRALGGKLWAGVVDAVGGDVLSTAIKNTMHRGVVTCCGNVRSDELTSSIYPFILRGVSLCGIDSATCPMEEREAVWAHLADAWKPDNLEAVVESYNGLEELDAQIERMLKGERTGRSVVHLP</sequence>
<dbReference type="SUPFAM" id="SSF51735">
    <property type="entry name" value="NAD(P)-binding Rossmann-fold domains"/>
    <property type="match status" value="1"/>
</dbReference>
<feature type="domain" description="Enoyl reductase (ER)" evidence="1">
    <location>
        <begin position="25"/>
        <end position="334"/>
    </location>
</feature>
<accession>A0A1G5HLE7</accession>
<dbReference type="STRING" id="419481.SAMN05216233_114118"/>
<dbReference type="PANTHER" id="PTHR43677">
    <property type="entry name" value="SHORT-CHAIN DEHYDROGENASE/REDUCTASE"/>
    <property type="match status" value="1"/>
</dbReference>
<proteinExistence type="predicted"/>
<protein>
    <submittedName>
        <fullName evidence="2">Putative quinone oxidoreductase, YhdH/YhfP family</fullName>
    </submittedName>
</protein>
<organism evidence="2 3">
    <name type="scientific">Desulfoluna spongiiphila</name>
    <dbReference type="NCBI Taxonomy" id="419481"/>
    <lineage>
        <taxon>Bacteria</taxon>
        <taxon>Pseudomonadati</taxon>
        <taxon>Thermodesulfobacteriota</taxon>
        <taxon>Desulfobacteria</taxon>
        <taxon>Desulfobacterales</taxon>
        <taxon>Desulfolunaceae</taxon>
        <taxon>Desulfoluna</taxon>
    </lineage>
</organism>
<dbReference type="Gene3D" id="3.90.180.10">
    <property type="entry name" value="Medium-chain alcohol dehydrogenases, catalytic domain"/>
    <property type="match status" value="1"/>
</dbReference>